<dbReference type="GO" id="GO:0003682">
    <property type="term" value="F:chromatin binding"/>
    <property type="evidence" value="ECO:0007669"/>
    <property type="project" value="TreeGrafter"/>
</dbReference>
<dbReference type="GO" id="GO:0005634">
    <property type="term" value="C:nucleus"/>
    <property type="evidence" value="ECO:0007669"/>
    <property type="project" value="UniProtKB-SubCell"/>
</dbReference>
<comment type="subcellular location">
    <subcellularLocation>
        <location evidence="1">Nucleus</location>
    </subcellularLocation>
</comment>
<dbReference type="InterPro" id="IPR019140">
    <property type="entry name" value="MCM_complex-bd"/>
</dbReference>
<dbReference type="GO" id="GO:0006261">
    <property type="term" value="P:DNA-templated DNA replication"/>
    <property type="evidence" value="ECO:0007669"/>
    <property type="project" value="TreeGrafter"/>
</dbReference>
<comment type="caution">
    <text evidence="3">The sequence shown here is derived from an EMBL/GenBank/DDBJ whole genome shotgun (WGS) entry which is preliminary data.</text>
</comment>
<sequence length="596" mass="66974">MVGIAFDCLSNPLGAVRVTFEKAIASGIDPTNLNGKDWGALDVFRDCLFDQGALSQVPILDHSSIGWIQPNSLVRFRGMVQDMLGNEFYVGAFKDGSTWRTNKFTDIASFPMGSQSETRIWERQLLYCVPVPGQNSWTIQHSSESMFNRCNKWTSQHGEKRQRDDEMVIDYMVPQESQGSTSSSKKMREGEFTGQSPQLHESFNDEMSAKVSVLTSFDSNRLPCLVKVYDSPESDLKLNDVLEFVGVFTFDPVLSVQADGSEDVSNELFEDALSHLPPNKVPRLHCLIHRKLANHDFLLSSPAIERAPNLVRETREALVGHLTTILGNDGLAAECVLLHLLSRVHGRVDSVALGKLSLNLTGFTRESLTVFGSQLNHAIQTLLPFTKSIPFTVEYLNTASLAPQKDYEKNRLVTSALQLAEGTHVTIDETQLQEGMLNATGVENVTLLKNLMELQKVEYDFNYYKLEMPTDVQLLILSEGKSNILPADLVLPIQPTVVGSSLNCASEAQQAWRWYLATLRSSAHDIDPDMQKIIEDDLVAARQEDRSLGSNDFSRWLTMGRLVSASFGETRLTLEHWQMVKELERRRKERLNEMRK</sequence>
<gene>
    <name evidence="3" type="ORF">IFM89_002738</name>
</gene>
<proteinExistence type="predicted"/>
<evidence type="ECO:0008006" key="5">
    <source>
        <dbReference type="Google" id="ProtNLM"/>
    </source>
</evidence>
<protein>
    <recommendedName>
        <fullName evidence="5">Mini-chromosome maintenance complex-binding protein</fullName>
    </recommendedName>
</protein>
<evidence type="ECO:0000256" key="2">
    <source>
        <dbReference type="ARBA" id="ARBA00023242"/>
    </source>
</evidence>
<dbReference type="EMBL" id="JADFTS010000002">
    <property type="protein sequence ID" value="KAF9618870.1"/>
    <property type="molecule type" value="Genomic_DNA"/>
</dbReference>
<dbReference type="Pfam" id="PF09739">
    <property type="entry name" value="MCM_bind"/>
    <property type="match status" value="1"/>
</dbReference>
<evidence type="ECO:0000313" key="3">
    <source>
        <dbReference type="EMBL" id="KAF9618870.1"/>
    </source>
</evidence>
<name>A0A835IJ71_9MAGN</name>
<evidence type="ECO:0000256" key="1">
    <source>
        <dbReference type="ARBA" id="ARBA00004123"/>
    </source>
</evidence>
<accession>A0A835IJ71</accession>
<evidence type="ECO:0000313" key="4">
    <source>
        <dbReference type="Proteomes" id="UP000631114"/>
    </source>
</evidence>
<keyword evidence="4" id="KW-1185">Reference proteome</keyword>
<dbReference type="PANTHER" id="PTHR13489">
    <property type="entry name" value="MINI-CHROMOSOME MAINTENANCE COMPLEX-BINDING PROTEIN"/>
    <property type="match status" value="1"/>
</dbReference>
<dbReference type="AlphaFoldDB" id="A0A835IJ71"/>
<keyword evidence="2" id="KW-0539">Nucleus</keyword>
<dbReference type="OrthoDB" id="329666at2759"/>
<reference evidence="3 4" key="1">
    <citation type="submission" date="2020-10" db="EMBL/GenBank/DDBJ databases">
        <title>The Coptis chinensis genome and diversification of protoberbering-type alkaloids.</title>
        <authorList>
            <person name="Wang B."/>
            <person name="Shu S."/>
            <person name="Song C."/>
            <person name="Liu Y."/>
        </authorList>
    </citation>
    <scope>NUCLEOTIDE SEQUENCE [LARGE SCALE GENOMIC DNA]</scope>
    <source>
        <strain evidence="3">HL-2020</strain>
        <tissue evidence="3">Leaf</tissue>
    </source>
</reference>
<dbReference type="PANTHER" id="PTHR13489:SF0">
    <property type="entry name" value="MINI-CHROMOSOME MAINTENANCE COMPLEX-BINDING PROTEIN"/>
    <property type="match status" value="1"/>
</dbReference>
<organism evidence="3 4">
    <name type="scientific">Coptis chinensis</name>
    <dbReference type="NCBI Taxonomy" id="261450"/>
    <lineage>
        <taxon>Eukaryota</taxon>
        <taxon>Viridiplantae</taxon>
        <taxon>Streptophyta</taxon>
        <taxon>Embryophyta</taxon>
        <taxon>Tracheophyta</taxon>
        <taxon>Spermatophyta</taxon>
        <taxon>Magnoliopsida</taxon>
        <taxon>Ranunculales</taxon>
        <taxon>Ranunculaceae</taxon>
        <taxon>Coptidoideae</taxon>
        <taxon>Coptis</taxon>
    </lineage>
</organism>
<dbReference type="Proteomes" id="UP000631114">
    <property type="component" value="Unassembled WGS sequence"/>
</dbReference>